<protein>
    <submittedName>
        <fullName evidence="1">Uncharacterized protein</fullName>
    </submittedName>
</protein>
<dbReference type="InterPro" id="IPR012349">
    <property type="entry name" value="Split_barrel_FMN-bd"/>
</dbReference>
<gene>
    <name evidence="1" type="ORF">SAMN04488004_1683</name>
</gene>
<keyword evidence="2" id="KW-1185">Reference proteome</keyword>
<dbReference type="Gene3D" id="2.30.110.10">
    <property type="entry name" value="Electron Transport, Fmn-binding Protein, Chain A"/>
    <property type="match status" value="1"/>
</dbReference>
<proteinExistence type="predicted"/>
<dbReference type="Proteomes" id="UP000199550">
    <property type="component" value="Unassembled WGS sequence"/>
</dbReference>
<organism evidence="1 2">
    <name type="scientific">Loktanella salsilacus</name>
    <dbReference type="NCBI Taxonomy" id="195913"/>
    <lineage>
        <taxon>Bacteria</taxon>
        <taxon>Pseudomonadati</taxon>
        <taxon>Pseudomonadota</taxon>
        <taxon>Alphaproteobacteria</taxon>
        <taxon>Rhodobacterales</taxon>
        <taxon>Roseobacteraceae</taxon>
        <taxon>Loktanella</taxon>
    </lineage>
</organism>
<evidence type="ECO:0000313" key="1">
    <source>
        <dbReference type="EMBL" id="SFL74882.1"/>
    </source>
</evidence>
<dbReference type="STRING" id="195913.SAMN04488004_1683"/>
<evidence type="ECO:0000313" key="2">
    <source>
        <dbReference type="Proteomes" id="UP000199550"/>
    </source>
</evidence>
<sequence>MRLEAHLTILIDKDVAANWDGVPAASRLSYVSTAVPGHPIAQALDHTKVSDAGSFVVLRLQISKLDALHLGRNHRRARFDRHNECVGAWLAP</sequence>
<dbReference type="AlphaFoldDB" id="A0A1I4K7R6"/>
<accession>A0A1I4K7R6</accession>
<name>A0A1I4K7R6_9RHOB</name>
<reference evidence="1 2" key="1">
    <citation type="submission" date="2016-10" db="EMBL/GenBank/DDBJ databases">
        <authorList>
            <person name="de Groot N.N."/>
        </authorList>
    </citation>
    <scope>NUCLEOTIDE SEQUENCE [LARGE SCALE GENOMIC DNA]</scope>
    <source>
        <strain evidence="1 2">DSM 16199</strain>
    </source>
</reference>
<dbReference type="SUPFAM" id="SSF50475">
    <property type="entry name" value="FMN-binding split barrel"/>
    <property type="match status" value="1"/>
</dbReference>
<dbReference type="EMBL" id="FOTF01000068">
    <property type="protein sequence ID" value="SFL74882.1"/>
    <property type="molecule type" value="Genomic_DNA"/>
</dbReference>